<dbReference type="Proteomes" id="UP000325081">
    <property type="component" value="Unassembled WGS sequence"/>
</dbReference>
<comment type="similarity">
    <text evidence="3 8">Belongs to the BBR/BPC family.</text>
</comment>
<feature type="transmembrane region" description="Helical" evidence="10">
    <location>
        <begin position="61"/>
        <end position="81"/>
    </location>
</feature>
<sequence length="327" mass="36876">MEIERKKGYAWAASAGLNAALAAISAKFFSSQLKYALVIFFNVIMRGCYVNSMRSLSSLQATVTNFATNFLSSGLSGFFLFEEALPLKWFAGAVLIVIGVIILSKSSIDKKTHTSQITEEKDSVVRFMSKKVPLLEDFAERCSPLFVSILHIMYQCIFLSRFISTFFYSTSTRLANYHPGPLHIRQTNTALISDMDDSSHRENGRHKPPQGQWLMRHQPSMKQIMAIMAERDAAIQERNLAVSEKKAALAERDMAILQRDSAIAERNIAIIERGNAIATLQYRENALIVASCECYVHLHVRHSRRLPEGHVRFQRGQQAINNVNTND</sequence>
<evidence type="ECO:0000256" key="9">
    <source>
        <dbReference type="SAM" id="Coils"/>
    </source>
</evidence>
<evidence type="ECO:0000256" key="2">
    <source>
        <dbReference type="ARBA" id="ARBA00004141"/>
    </source>
</evidence>
<evidence type="ECO:0000313" key="12">
    <source>
        <dbReference type="Proteomes" id="UP000325081"/>
    </source>
</evidence>
<evidence type="ECO:0000256" key="6">
    <source>
        <dbReference type="ARBA" id="ARBA00023163"/>
    </source>
</evidence>
<keyword evidence="4 8" id="KW-0805">Transcription regulation</keyword>
<evidence type="ECO:0000256" key="10">
    <source>
        <dbReference type="SAM" id="Phobius"/>
    </source>
</evidence>
<dbReference type="OrthoDB" id="5854584at2759"/>
<evidence type="ECO:0000256" key="3">
    <source>
        <dbReference type="ARBA" id="ARBA00007911"/>
    </source>
</evidence>
<evidence type="ECO:0000256" key="5">
    <source>
        <dbReference type="ARBA" id="ARBA00023125"/>
    </source>
</evidence>
<dbReference type="EMBL" id="BKCP01012959">
    <property type="protein sequence ID" value="GER57053.1"/>
    <property type="molecule type" value="Genomic_DNA"/>
</dbReference>
<dbReference type="InterPro" id="IPR037185">
    <property type="entry name" value="EmrE-like"/>
</dbReference>
<dbReference type="GO" id="GO:0003677">
    <property type="term" value="F:DNA binding"/>
    <property type="evidence" value="ECO:0007669"/>
    <property type="project" value="UniProtKB-KW"/>
</dbReference>
<keyword evidence="10" id="KW-0472">Membrane</keyword>
<dbReference type="PANTHER" id="PTHR31965:SF1">
    <property type="entry name" value="TRANSMEMBRANE PROTEIN 42"/>
    <property type="match status" value="1"/>
</dbReference>
<evidence type="ECO:0000313" key="11">
    <source>
        <dbReference type="EMBL" id="GER57053.1"/>
    </source>
</evidence>
<evidence type="ECO:0000256" key="4">
    <source>
        <dbReference type="ARBA" id="ARBA00023015"/>
    </source>
</evidence>
<dbReference type="InterPro" id="IPR010409">
    <property type="entry name" value="GAGA-bd_tscrpt_act"/>
</dbReference>
<feature type="transmembrane region" description="Helical" evidence="10">
    <location>
        <begin position="32"/>
        <end position="49"/>
    </location>
</feature>
<dbReference type="PANTHER" id="PTHR31965">
    <property type="entry name" value="TRANSMEMBRANE PROTEIN 42"/>
    <property type="match status" value="1"/>
</dbReference>
<accession>A0A5A7RIJ6</accession>
<dbReference type="InterPro" id="IPR039632">
    <property type="entry name" value="TMEM42"/>
</dbReference>
<keyword evidence="5 8" id="KW-0238">DNA-binding</keyword>
<comment type="function">
    <text evidence="8">Transcriptional regulator that specifically binds to GA-rich elements (GAGA-repeats) present in regulatory sequences of genes involved in developmental processes.</text>
</comment>
<comment type="subcellular location">
    <subcellularLocation>
        <location evidence="2">Membrane</location>
        <topology evidence="2">Multi-pass membrane protein</topology>
    </subcellularLocation>
    <subcellularLocation>
        <location evidence="1 8">Nucleus</location>
    </subcellularLocation>
</comment>
<keyword evidence="7 8" id="KW-0539">Nucleus</keyword>
<dbReference type="SMART" id="SM01226">
    <property type="entry name" value="GAGA_bind"/>
    <property type="match status" value="1"/>
</dbReference>
<comment type="caution">
    <text evidence="11">The sequence shown here is derived from an EMBL/GenBank/DDBJ whole genome shotgun (WGS) entry which is preliminary data.</text>
</comment>
<keyword evidence="12" id="KW-1185">Reference proteome</keyword>
<dbReference type="Pfam" id="PF06217">
    <property type="entry name" value="GAGA_bind"/>
    <property type="match status" value="1"/>
</dbReference>
<keyword evidence="6 8" id="KW-0804">Transcription</keyword>
<dbReference type="GO" id="GO:0005634">
    <property type="term" value="C:nucleus"/>
    <property type="evidence" value="ECO:0007669"/>
    <property type="project" value="UniProtKB-SubCell"/>
</dbReference>
<protein>
    <recommendedName>
        <fullName evidence="8">GAGA-binding transcriptional activator</fullName>
    </recommendedName>
</protein>
<gene>
    <name evidence="11" type="ORF">STAS_34835</name>
</gene>
<organism evidence="11 12">
    <name type="scientific">Striga asiatica</name>
    <name type="common">Asiatic witchweed</name>
    <name type="synonym">Buchnera asiatica</name>
    <dbReference type="NCBI Taxonomy" id="4170"/>
    <lineage>
        <taxon>Eukaryota</taxon>
        <taxon>Viridiplantae</taxon>
        <taxon>Streptophyta</taxon>
        <taxon>Embryophyta</taxon>
        <taxon>Tracheophyta</taxon>
        <taxon>Spermatophyta</taxon>
        <taxon>Magnoliopsida</taxon>
        <taxon>eudicotyledons</taxon>
        <taxon>Gunneridae</taxon>
        <taxon>Pentapetalae</taxon>
        <taxon>asterids</taxon>
        <taxon>lamiids</taxon>
        <taxon>Lamiales</taxon>
        <taxon>Orobanchaceae</taxon>
        <taxon>Buchnereae</taxon>
        <taxon>Striga</taxon>
    </lineage>
</organism>
<dbReference type="SUPFAM" id="SSF103481">
    <property type="entry name" value="Multidrug resistance efflux transporter EmrE"/>
    <property type="match status" value="1"/>
</dbReference>
<reference evidence="12" key="1">
    <citation type="journal article" date="2019" name="Curr. Biol.">
        <title>Genome Sequence of Striga asiatica Provides Insight into the Evolution of Plant Parasitism.</title>
        <authorList>
            <person name="Yoshida S."/>
            <person name="Kim S."/>
            <person name="Wafula E.K."/>
            <person name="Tanskanen J."/>
            <person name="Kim Y.M."/>
            <person name="Honaas L."/>
            <person name="Yang Z."/>
            <person name="Spallek T."/>
            <person name="Conn C.E."/>
            <person name="Ichihashi Y."/>
            <person name="Cheong K."/>
            <person name="Cui S."/>
            <person name="Der J.P."/>
            <person name="Gundlach H."/>
            <person name="Jiao Y."/>
            <person name="Hori C."/>
            <person name="Ishida J.K."/>
            <person name="Kasahara H."/>
            <person name="Kiba T."/>
            <person name="Kim M.S."/>
            <person name="Koo N."/>
            <person name="Laohavisit A."/>
            <person name="Lee Y.H."/>
            <person name="Lumba S."/>
            <person name="McCourt P."/>
            <person name="Mortimer J.C."/>
            <person name="Mutuku J.M."/>
            <person name="Nomura T."/>
            <person name="Sasaki-Sekimoto Y."/>
            <person name="Seto Y."/>
            <person name="Wang Y."/>
            <person name="Wakatake T."/>
            <person name="Sakakibara H."/>
            <person name="Demura T."/>
            <person name="Yamaguchi S."/>
            <person name="Yoneyama K."/>
            <person name="Manabe R.I."/>
            <person name="Nelson D.C."/>
            <person name="Schulman A.H."/>
            <person name="Timko M.P."/>
            <person name="dePamphilis C.W."/>
            <person name="Choi D."/>
            <person name="Shirasu K."/>
        </authorList>
    </citation>
    <scope>NUCLEOTIDE SEQUENCE [LARGE SCALE GENOMIC DNA]</scope>
    <source>
        <strain evidence="12">cv. UVA1</strain>
    </source>
</reference>
<dbReference type="AlphaFoldDB" id="A0A5A7RIJ6"/>
<feature type="coiled-coil region" evidence="9">
    <location>
        <begin position="240"/>
        <end position="267"/>
    </location>
</feature>
<keyword evidence="9" id="KW-0175">Coiled coil</keyword>
<evidence type="ECO:0000256" key="7">
    <source>
        <dbReference type="ARBA" id="ARBA00023242"/>
    </source>
</evidence>
<evidence type="ECO:0000256" key="1">
    <source>
        <dbReference type="ARBA" id="ARBA00004123"/>
    </source>
</evidence>
<feature type="transmembrane region" description="Helical" evidence="10">
    <location>
        <begin position="87"/>
        <end position="104"/>
    </location>
</feature>
<dbReference type="GO" id="GO:0003700">
    <property type="term" value="F:DNA-binding transcription factor activity"/>
    <property type="evidence" value="ECO:0007669"/>
    <property type="project" value="UniProtKB-UniRule"/>
</dbReference>
<evidence type="ECO:0000256" key="8">
    <source>
        <dbReference type="RuleBase" id="RU367160"/>
    </source>
</evidence>
<name>A0A5A7RIJ6_STRAF</name>
<feature type="non-terminal residue" evidence="11">
    <location>
        <position position="327"/>
    </location>
</feature>
<proteinExistence type="inferred from homology"/>
<keyword evidence="10" id="KW-1133">Transmembrane helix</keyword>
<keyword evidence="10" id="KW-0812">Transmembrane</keyword>